<sequence length="596" mass="67498">MNQKLNPVKSGVAGRENSRARLTELVFSKVVVMAGCFGLYGTWLVSPLQIDMRNRLENENCRDPYEEAAEMKSSLVFANLTPSAEQYTTSLKVWGSTIKIHSNSQTSGNCSRMLCVDWPNMILCFWLLLIVGLVSPLFSPVHVLAVEQKAYKSDKAFAWFSDLLVEHAEIFWSLFAVDMNQVLAEQPPDTWDSFPLFQILNDYLRTDAGSRLRQTKADTIIIKLVRGLTEPILAHMLYLTAVVNGCATSEDLFWKLDALQSFIRDLHWPDAEFRQHLEQRLKLMACDMIESCIQRQAFDKFIIRFCISTNYFVFDFTETGDTYLTGLVENLEMVIDNSLPNLLLADRVTGVLDESDTVGTILEDDDVQDPEARETNTKPQHTPTKRSRADDTESQHTPLKRSRGRPKKPAPLKREYQIHQTENAFQQWLKKGVTFISTDYIIPSEMCAMVNVILDAKNQSFKLCAVDGVDVHQYHTKIDDLIEKTSANMTQGMISKLVSVLETTLSKLSRYDEGSLIGSILSFTKKPPPAHPTEIRTSISPSSAVELNTTSSLANYATEAGADIYQNVDLDFLYDHNTYLFKVSRENRSSSLNKHH</sequence>
<feature type="region of interest" description="Disordered" evidence="7">
    <location>
        <begin position="359"/>
        <end position="413"/>
    </location>
</feature>
<reference evidence="10" key="1">
    <citation type="submission" date="2020-11" db="EMBL/GenBank/DDBJ databases">
        <authorList>
            <person name="Tran Van P."/>
        </authorList>
    </citation>
    <scope>NUCLEOTIDE SEQUENCE</scope>
</reference>
<accession>A0A7R9JRY5</accession>
<evidence type="ECO:0000256" key="5">
    <source>
        <dbReference type="ARBA" id="ARBA00023136"/>
    </source>
</evidence>
<evidence type="ECO:0000256" key="4">
    <source>
        <dbReference type="ARBA" id="ARBA00023121"/>
    </source>
</evidence>
<dbReference type="GO" id="GO:0008289">
    <property type="term" value="F:lipid binding"/>
    <property type="evidence" value="ECO:0007669"/>
    <property type="project" value="UniProtKB-KW"/>
</dbReference>
<dbReference type="AlphaFoldDB" id="A0A7R9JRY5"/>
<dbReference type="PANTHER" id="PTHR12166">
    <property type="entry name" value="CALCIUM-DEPENDENT SECRETION ACTIVATOR"/>
    <property type="match status" value="1"/>
</dbReference>
<dbReference type="GO" id="GO:1990504">
    <property type="term" value="P:dense core granule exocytosis"/>
    <property type="evidence" value="ECO:0007669"/>
    <property type="project" value="InterPro"/>
</dbReference>
<name>A0A7R9JRY5_TIMGE</name>
<keyword evidence="8" id="KW-0812">Transmembrane</keyword>
<feature type="compositionally biased region" description="Basic residues" evidence="7">
    <location>
        <begin position="398"/>
        <end position="411"/>
    </location>
</feature>
<evidence type="ECO:0000259" key="9">
    <source>
        <dbReference type="PROSITE" id="PS51258"/>
    </source>
</evidence>
<dbReference type="GO" id="GO:0016079">
    <property type="term" value="P:synaptic vesicle exocytosis"/>
    <property type="evidence" value="ECO:0007669"/>
    <property type="project" value="InterPro"/>
</dbReference>
<protein>
    <recommendedName>
        <fullName evidence="9">MHD1 domain-containing protein</fullName>
    </recommendedName>
</protein>
<keyword evidence="5 8" id="KW-0472">Membrane</keyword>
<feature type="transmembrane region" description="Helical" evidence="8">
    <location>
        <begin position="122"/>
        <end position="145"/>
    </location>
</feature>
<proteinExistence type="predicted"/>
<dbReference type="GO" id="GO:0098793">
    <property type="term" value="C:presynapse"/>
    <property type="evidence" value="ECO:0007669"/>
    <property type="project" value="GOC"/>
</dbReference>
<evidence type="ECO:0000256" key="3">
    <source>
        <dbReference type="ARBA" id="ARBA00023018"/>
    </source>
</evidence>
<gene>
    <name evidence="10" type="ORF">TGEB3V08_LOCUS1822</name>
</gene>
<dbReference type="GO" id="GO:0012505">
    <property type="term" value="C:endomembrane system"/>
    <property type="evidence" value="ECO:0007669"/>
    <property type="project" value="UniProtKB-SubCell"/>
</dbReference>
<dbReference type="EMBL" id="OE839548">
    <property type="protein sequence ID" value="CAD7587651.1"/>
    <property type="molecule type" value="Genomic_DNA"/>
</dbReference>
<evidence type="ECO:0000256" key="7">
    <source>
        <dbReference type="SAM" id="MobiDB-lite"/>
    </source>
</evidence>
<evidence type="ECO:0000256" key="2">
    <source>
        <dbReference type="ARBA" id="ARBA00022448"/>
    </source>
</evidence>
<keyword evidence="8" id="KW-1133">Transmembrane helix</keyword>
<keyword evidence="2" id="KW-0813">Transport</keyword>
<dbReference type="Pfam" id="PF06292">
    <property type="entry name" value="MUN"/>
    <property type="match status" value="3"/>
</dbReference>
<keyword evidence="3" id="KW-0770">Synapse</keyword>
<comment type="subcellular location">
    <subcellularLocation>
        <location evidence="1">Endomembrane system</location>
    </subcellularLocation>
    <subcellularLocation>
        <location evidence="6">Synapse</location>
    </subcellularLocation>
</comment>
<dbReference type="InterPro" id="IPR010439">
    <property type="entry name" value="MUN_dom"/>
</dbReference>
<evidence type="ECO:0000313" key="10">
    <source>
        <dbReference type="EMBL" id="CAD7587651.1"/>
    </source>
</evidence>
<keyword evidence="4" id="KW-0446">Lipid-binding</keyword>
<dbReference type="PROSITE" id="PS51258">
    <property type="entry name" value="MHD1"/>
    <property type="match status" value="1"/>
</dbReference>
<dbReference type="SMART" id="SM01145">
    <property type="entry name" value="DUF1041"/>
    <property type="match status" value="1"/>
</dbReference>
<organism evidence="10">
    <name type="scientific">Timema genevievae</name>
    <name type="common">Walking stick</name>
    <dbReference type="NCBI Taxonomy" id="629358"/>
    <lineage>
        <taxon>Eukaryota</taxon>
        <taxon>Metazoa</taxon>
        <taxon>Ecdysozoa</taxon>
        <taxon>Arthropoda</taxon>
        <taxon>Hexapoda</taxon>
        <taxon>Insecta</taxon>
        <taxon>Pterygota</taxon>
        <taxon>Neoptera</taxon>
        <taxon>Polyneoptera</taxon>
        <taxon>Phasmatodea</taxon>
        <taxon>Timematodea</taxon>
        <taxon>Timematoidea</taxon>
        <taxon>Timematidae</taxon>
        <taxon>Timema</taxon>
    </lineage>
</organism>
<feature type="domain" description="MHD1" evidence="9">
    <location>
        <begin position="177"/>
        <end position="296"/>
    </location>
</feature>
<dbReference type="InterPro" id="IPR033227">
    <property type="entry name" value="CAPS"/>
</dbReference>
<dbReference type="InterPro" id="IPR014770">
    <property type="entry name" value="Munc13_1"/>
</dbReference>
<evidence type="ECO:0000256" key="1">
    <source>
        <dbReference type="ARBA" id="ARBA00004308"/>
    </source>
</evidence>
<feature type="transmembrane region" description="Helical" evidence="8">
    <location>
        <begin position="26"/>
        <end position="45"/>
    </location>
</feature>
<dbReference type="PANTHER" id="PTHR12166:SF8">
    <property type="entry name" value="CALCIUM-DEPENDENT SECRETION ACTIVATOR"/>
    <property type="match status" value="1"/>
</dbReference>
<evidence type="ECO:0000256" key="6">
    <source>
        <dbReference type="ARBA" id="ARBA00034103"/>
    </source>
</evidence>
<evidence type="ECO:0000256" key="8">
    <source>
        <dbReference type="SAM" id="Phobius"/>
    </source>
</evidence>